<dbReference type="SMART" id="SM00736">
    <property type="entry name" value="CADG"/>
    <property type="match status" value="2"/>
</dbReference>
<feature type="domain" description="Dystroglycan-type cadherin-like" evidence="3">
    <location>
        <begin position="112"/>
        <end position="213"/>
    </location>
</feature>
<keyword evidence="5" id="KW-1185">Reference proteome</keyword>
<reference evidence="4 5" key="1">
    <citation type="submission" date="2017-03" db="EMBL/GenBank/DDBJ databases">
        <title>Genomes of endolithic fungi from Antarctica.</title>
        <authorList>
            <person name="Coleine C."/>
            <person name="Masonjones S."/>
            <person name="Stajich J.E."/>
        </authorList>
    </citation>
    <scope>NUCLEOTIDE SEQUENCE [LARGE SCALE GENOMIC DNA]</scope>
    <source>
        <strain evidence="4 5">CCFEE 5187</strain>
    </source>
</reference>
<dbReference type="InterPro" id="IPR013783">
    <property type="entry name" value="Ig-like_fold"/>
</dbReference>
<feature type="compositionally biased region" description="Low complexity" evidence="1">
    <location>
        <begin position="833"/>
        <end position="849"/>
    </location>
</feature>
<feature type="domain" description="Dystroglycan-type cadherin-like" evidence="3">
    <location>
        <begin position="3"/>
        <end position="98"/>
    </location>
</feature>
<sequence>MPEVAFPFNSQVPSVARVAEPFSFQFSATTFAPGATTFQYTLSDAPAWLSLDSPSRTLSGTPGQNDLGSATFSITAADSEGTADMLATLIVVSEQAPHVQSEIAAQMAKLGTVAGSTSLILLPSTPFEFDLAQDTFVDRSSRNLSYYATLSDHTPLPSWVDFDAVHLSFSGTAPDLSAFPQDFEIDFIASDVAGFAGASVTFTLVISNHQLSFSPSEQELSVTVGTLTSFTTLKSQLTLDGKPVSDTDLLQVSAHQLPSWLSFDQTSLALEGIPPPNTTDQDIVVVASDRFGDSANATVHLRFADMLFTGHIGPLHGTIGEEFNYTIDRSLLTQPDTKLKIDFGTVTPWLTFDSTTLNIHGNVPSDIQPENVTATITTYSPNGYANDSQIFLICLTVPLSNPPRSTGLASRASPSSPTNSSTSKPTTQAMDSSTAGNPKMGRIIGIVLGVLGAILLLAALIIFLLWKRRRNWERRPLDPSRRQISRPMIRIEEWQAVQDRSQGEDVEKTEDTLPERTPDRPPQIALNLPTKQSRTGYRQSLASSIGDGEAAILADFNRSSWGYPMSTSHTPHDSMKIPTEMARLSRFGELSPTKRSPRKSRTGRTSQPSSGLLINRRLADLRGSRTSTYGSPSRTRSRNLSNLSTLDRASYASFSTESASMLSATPSAFPPPPVSASSAKHLSVPGFALTEAEKRRSIRLVSRSNSQVDTDKDTDKDKRSMAEKRQSYIRHRASTRSPFFASSRASSLQSRSRRQPAHATSADFESSVGNYGNSLSLRRRRTDKSLAATYSASSSVEPPLRVQKRGDGRLLQGGIASGFPRPLSRTFGPTRLANDASSSSFYSTASSDGDAQDDDGAGSAKKGEERRTYVFPGEASPSPAPTSTTKLRHRARQPETAREASRRKCARRLKRDSRGTAAGADPAPTALSPTQAGHRSSLPATRRAARARVPLSPLSGGNGNGGGGGGGDESEGKDLASHRPKLVDSKGKRPASVDDARDAGWVGRAGSLRAERAGEGLWGRGAGAAAAGLGLGLASEGRDGGDEEGRGETPVFL</sequence>
<feature type="compositionally biased region" description="Polar residues" evidence="1">
    <location>
        <begin position="603"/>
        <end position="612"/>
    </location>
</feature>
<evidence type="ECO:0000259" key="3">
    <source>
        <dbReference type="SMART" id="SM00736"/>
    </source>
</evidence>
<dbReference type="Pfam" id="PF05345">
    <property type="entry name" value="He_PIG"/>
    <property type="match status" value="3"/>
</dbReference>
<dbReference type="GO" id="GO:0005509">
    <property type="term" value="F:calcium ion binding"/>
    <property type="evidence" value="ECO:0007669"/>
    <property type="project" value="InterPro"/>
</dbReference>
<evidence type="ECO:0000313" key="4">
    <source>
        <dbReference type="EMBL" id="TKA69112.1"/>
    </source>
</evidence>
<feature type="compositionally biased region" description="Basic and acidic residues" evidence="1">
    <location>
        <begin position="1036"/>
        <end position="1047"/>
    </location>
</feature>
<feature type="compositionally biased region" description="Low complexity" evidence="1">
    <location>
        <begin position="915"/>
        <end position="926"/>
    </location>
</feature>
<dbReference type="STRING" id="331657.A0A4U0WZ42"/>
<dbReference type="PANTHER" id="PTHR16861:SF4">
    <property type="entry name" value="SH3 DOMAIN PROTEIN (AFU_ORTHOLOGUE AFUA_1G13610)"/>
    <property type="match status" value="1"/>
</dbReference>
<gene>
    <name evidence="4" type="ORF">B0A49_07648</name>
</gene>
<feature type="compositionally biased region" description="Low complexity" evidence="1">
    <location>
        <begin position="413"/>
        <end position="427"/>
    </location>
</feature>
<dbReference type="AlphaFoldDB" id="A0A4U0WZ42"/>
<feature type="region of interest" description="Disordered" evidence="1">
    <location>
        <begin position="698"/>
        <end position="1007"/>
    </location>
</feature>
<feature type="compositionally biased region" description="Basic and acidic residues" evidence="1">
    <location>
        <begin position="501"/>
        <end position="519"/>
    </location>
</feature>
<feature type="compositionally biased region" description="Gly residues" evidence="1">
    <location>
        <begin position="956"/>
        <end position="967"/>
    </location>
</feature>
<keyword evidence="2" id="KW-0472">Membrane</keyword>
<feature type="compositionally biased region" description="Basic and acidic residues" evidence="1">
    <location>
        <begin position="709"/>
        <end position="726"/>
    </location>
</feature>
<organism evidence="4 5">
    <name type="scientific">Cryomyces minteri</name>
    <dbReference type="NCBI Taxonomy" id="331657"/>
    <lineage>
        <taxon>Eukaryota</taxon>
        <taxon>Fungi</taxon>
        <taxon>Dikarya</taxon>
        <taxon>Ascomycota</taxon>
        <taxon>Pezizomycotina</taxon>
        <taxon>Dothideomycetes</taxon>
        <taxon>Dothideomycetes incertae sedis</taxon>
        <taxon>Cryomyces</taxon>
    </lineage>
</organism>
<feature type="transmembrane region" description="Helical" evidence="2">
    <location>
        <begin position="443"/>
        <end position="466"/>
    </location>
</feature>
<dbReference type="InterPro" id="IPR015919">
    <property type="entry name" value="Cadherin-like_sf"/>
</dbReference>
<feature type="compositionally biased region" description="Basic and acidic residues" evidence="1">
    <location>
        <begin position="970"/>
        <end position="998"/>
    </location>
</feature>
<feature type="compositionally biased region" description="Polar residues" evidence="1">
    <location>
        <begin position="763"/>
        <end position="776"/>
    </location>
</feature>
<proteinExistence type="predicted"/>
<feature type="region of interest" description="Disordered" evidence="1">
    <location>
        <begin position="1033"/>
        <end position="1053"/>
    </location>
</feature>
<dbReference type="EMBL" id="NAJN01000756">
    <property type="protein sequence ID" value="TKA69112.1"/>
    <property type="molecule type" value="Genomic_DNA"/>
</dbReference>
<dbReference type="SUPFAM" id="SSF49313">
    <property type="entry name" value="Cadherin-like"/>
    <property type="match status" value="4"/>
</dbReference>
<dbReference type="PANTHER" id="PTHR16861">
    <property type="entry name" value="GLYCOPROTEIN 38"/>
    <property type="match status" value="1"/>
</dbReference>
<keyword evidence="2" id="KW-1133">Transmembrane helix</keyword>
<feature type="region of interest" description="Disordered" evidence="1">
    <location>
        <begin position="584"/>
        <end position="642"/>
    </location>
</feature>
<keyword evidence="2" id="KW-0812">Transmembrane</keyword>
<comment type="caution">
    <text evidence="4">The sequence shown here is derived from an EMBL/GenBank/DDBJ whole genome shotgun (WGS) entry which is preliminary data.</text>
</comment>
<protein>
    <recommendedName>
        <fullName evidence="3">Dystroglycan-type cadherin-like domain-containing protein</fullName>
    </recommendedName>
</protein>
<feature type="compositionally biased region" description="Polar residues" evidence="1">
    <location>
        <begin position="529"/>
        <end position="541"/>
    </location>
</feature>
<dbReference type="InterPro" id="IPR006644">
    <property type="entry name" value="Cadg"/>
</dbReference>
<dbReference type="OrthoDB" id="41532at2759"/>
<evidence type="ECO:0000256" key="1">
    <source>
        <dbReference type="SAM" id="MobiDB-lite"/>
    </source>
</evidence>
<dbReference type="Proteomes" id="UP000308768">
    <property type="component" value="Unassembled WGS sequence"/>
</dbReference>
<name>A0A4U0WZ42_9PEZI</name>
<feature type="region of interest" description="Disordered" evidence="1">
    <location>
        <begin position="495"/>
        <end position="541"/>
    </location>
</feature>
<dbReference type="GO" id="GO:0016020">
    <property type="term" value="C:membrane"/>
    <property type="evidence" value="ECO:0007669"/>
    <property type="project" value="InterPro"/>
</dbReference>
<evidence type="ECO:0000256" key="2">
    <source>
        <dbReference type="SAM" id="Phobius"/>
    </source>
</evidence>
<feature type="compositionally biased region" description="Low complexity" evidence="1">
    <location>
        <begin position="735"/>
        <end position="750"/>
    </location>
</feature>
<dbReference type="Gene3D" id="2.60.40.10">
    <property type="entry name" value="Immunoglobulins"/>
    <property type="match status" value="4"/>
</dbReference>
<feature type="compositionally biased region" description="Basic and acidic residues" evidence="1">
    <location>
        <begin position="892"/>
        <end position="902"/>
    </location>
</feature>
<accession>A0A4U0WZ42</accession>
<feature type="region of interest" description="Disordered" evidence="1">
    <location>
        <begin position="404"/>
        <end position="436"/>
    </location>
</feature>
<evidence type="ECO:0000313" key="5">
    <source>
        <dbReference type="Proteomes" id="UP000308768"/>
    </source>
</evidence>